<dbReference type="PANTHER" id="PTHR46603:SF1">
    <property type="entry name" value="ABSCISSION_NOCUT CHECKPOINT REGULATOR"/>
    <property type="match status" value="1"/>
</dbReference>
<sequence length="408" mass="44061">MSTHRNNDDNGNAPAGSAAHPISDQELEQRLAKLKQDSTTSVPTSDHELALQFSKVFGHSPAVTARHDSGTGVQDELDHQRQQQQKQTQGGLPAGRASQQGLSKSSSSHSYSVPAYAGLGQDEIEKILRDSEDLLMTSGKGGGGNIDDQDDLSFLDDLDLYIKPGAAQQIKETLNPQERIKDQQVLDKTTQKLEKSLSKLNQQDQAHSSLHGRSSGDDLETAFGDRLNKALAGRGGIVGGGVGFGEGDNDEASQLVQQALEETQIENRYGSVHVTQMKDLHRRHEELTKGVKNLSSTASATASSASPVSPSTSETKKALDHKSATTELGPPPSAVGLDELQFSNSGRGEQPENPDDWCCICNEDATWSCPGCDDDNYCEACFRECHVGPDADWEMKRHRPRAFVKSTA</sequence>
<reference evidence="2" key="1">
    <citation type="journal article" date="2020" name="Fungal Divers.">
        <title>Resolving the Mortierellaceae phylogeny through synthesis of multi-gene phylogenetics and phylogenomics.</title>
        <authorList>
            <person name="Vandepol N."/>
            <person name="Liber J."/>
            <person name="Desiro A."/>
            <person name="Na H."/>
            <person name="Kennedy M."/>
            <person name="Barry K."/>
            <person name="Grigoriev I.V."/>
            <person name="Miller A.N."/>
            <person name="O'Donnell K."/>
            <person name="Stajich J.E."/>
            <person name="Bonito G."/>
        </authorList>
    </citation>
    <scope>NUCLEOTIDE SEQUENCE</scope>
    <source>
        <strain evidence="2">KOD1015</strain>
    </source>
</reference>
<evidence type="ECO:0000256" key="1">
    <source>
        <dbReference type="SAM" id="MobiDB-lite"/>
    </source>
</evidence>
<evidence type="ECO:0000313" key="3">
    <source>
        <dbReference type="Proteomes" id="UP000780801"/>
    </source>
</evidence>
<organism evidence="2 3">
    <name type="scientific">Lunasporangiospora selenospora</name>
    <dbReference type="NCBI Taxonomy" id="979761"/>
    <lineage>
        <taxon>Eukaryota</taxon>
        <taxon>Fungi</taxon>
        <taxon>Fungi incertae sedis</taxon>
        <taxon>Mucoromycota</taxon>
        <taxon>Mortierellomycotina</taxon>
        <taxon>Mortierellomycetes</taxon>
        <taxon>Mortierellales</taxon>
        <taxon>Mortierellaceae</taxon>
        <taxon>Lunasporangiospora</taxon>
    </lineage>
</organism>
<comment type="caution">
    <text evidence="2">The sequence shown here is derived from an EMBL/GenBank/DDBJ whole genome shotgun (WGS) entry which is preliminary data.</text>
</comment>
<dbReference type="InterPro" id="IPR044553">
    <property type="entry name" value="Bbox1_ANCHR"/>
</dbReference>
<dbReference type="Proteomes" id="UP000780801">
    <property type="component" value="Unassembled WGS sequence"/>
</dbReference>
<name>A0A9P6KAU0_9FUNG</name>
<dbReference type="PANTHER" id="PTHR46603">
    <property type="entry name" value="ABSCISSION/NOCUT CHECKPOINT REGULATOR"/>
    <property type="match status" value="1"/>
</dbReference>
<dbReference type="Pfam" id="PF22586">
    <property type="entry name" value="ANCHR-like_BBOX"/>
    <property type="match status" value="1"/>
</dbReference>
<feature type="compositionally biased region" description="Low complexity" evidence="1">
    <location>
        <begin position="103"/>
        <end position="112"/>
    </location>
</feature>
<protein>
    <submittedName>
        <fullName evidence="2">Uncharacterized protein</fullName>
    </submittedName>
</protein>
<evidence type="ECO:0000313" key="2">
    <source>
        <dbReference type="EMBL" id="KAF9578066.1"/>
    </source>
</evidence>
<dbReference type="EMBL" id="JAABOA010004044">
    <property type="protein sequence ID" value="KAF9578066.1"/>
    <property type="molecule type" value="Genomic_DNA"/>
</dbReference>
<dbReference type="OrthoDB" id="5407799at2759"/>
<accession>A0A9P6KAU0</accession>
<dbReference type="SUPFAM" id="SSF57845">
    <property type="entry name" value="B-box zinc-binding domain"/>
    <property type="match status" value="1"/>
</dbReference>
<proteinExistence type="predicted"/>
<feature type="compositionally biased region" description="Basic and acidic residues" evidence="1">
    <location>
        <begin position="314"/>
        <end position="324"/>
    </location>
</feature>
<feature type="region of interest" description="Disordered" evidence="1">
    <location>
        <begin position="192"/>
        <end position="221"/>
    </location>
</feature>
<feature type="compositionally biased region" description="Polar residues" evidence="1">
    <location>
        <begin position="198"/>
        <end position="212"/>
    </location>
</feature>
<gene>
    <name evidence="2" type="ORF">BGW38_006348</name>
</gene>
<dbReference type="CDD" id="cd19817">
    <property type="entry name" value="Bbox1_ANCHR-like"/>
    <property type="match status" value="1"/>
</dbReference>
<feature type="compositionally biased region" description="Basic and acidic residues" evidence="1">
    <location>
        <begin position="27"/>
        <end position="36"/>
    </location>
</feature>
<dbReference type="AlphaFoldDB" id="A0A9P6KAU0"/>
<feature type="region of interest" description="Disordered" evidence="1">
    <location>
        <begin position="295"/>
        <end position="353"/>
    </location>
</feature>
<feature type="region of interest" description="Disordered" evidence="1">
    <location>
        <begin position="61"/>
        <end position="116"/>
    </location>
</feature>
<feature type="compositionally biased region" description="Low complexity" evidence="1">
    <location>
        <begin position="295"/>
        <end position="313"/>
    </location>
</feature>
<feature type="region of interest" description="Disordered" evidence="1">
    <location>
        <begin position="1"/>
        <end position="46"/>
    </location>
</feature>
<keyword evidence="3" id="KW-1185">Reference proteome</keyword>